<reference evidence="1 2" key="1">
    <citation type="submission" date="2022-04" db="EMBL/GenBank/DDBJ databases">
        <title>Positive selection, recombination, and allopatry shape intraspecific diversity of widespread and dominant cyanobacteria.</title>
        <authorList>
            <person name="Wei J."/>
            <person name="Shu W."/>
            <person name="Hu C."/>
        </authorList>
    </citation>
    <scope>NUCLEOTIDE SEQUENCE [LARGE SCALE GENOMIC DNA]</scope>
    <source>
        <strain evidence="1 2">GB2-A4</strain>
    </source>
</reference>
<protein>
    <submittedName>
        <fullName evidence="1">Uncharacterized protein</fullName>
    </submittedName>
</protein>
<dbReference type="RefSeq" id="WP_190434039.1">
    <property type="nucleotide sequence ID" value="NZ_JAMPKM010000002.1"/>
</dbReference>
<evidence type="ECO:0000313" key="1">
    <source>
        <dbReference type="EMBL" id="MEP0816586.1"/>
    </source>
</evidence>
<proteinExistence type="predicted"/>
<dbReference type="Proteomes" id="UP001464891">
    <property type="component" value="Unassembled WGS sequence"/>
</dbReference>
<sequence>MRGYNRRSLLIQVVEFDVGFYCSLAYDRSADINRASTIRWLPAITLDWTELLVPTGP</sequence>
<comment type="caution">
    <text evidence="1">The sequence shown here is derived from an EMBL/GenBank/DDBJ whole genome shotgun (WGS) entry which is preliminary data.</text>
</comment>
<organism evidence="1 2">
    <name type="scientific">Trichocoleus desertorum GB2-A4</name>
    <dbReference type="NCBI Taxonomy" id="2933944"/>
    <lineage>
        <taxon>Bacteria</taxon>
        <taxon>Bacillati</taxon>
        <taxon>Cyanobacteriota</taxon>
        <taxon>Cyanophyceae</taxon>
        <taxon>Leptolyngbyales</taxon>
        <taxon>Trichocoleusaceae</taxon>
        <taxon>Trichocoleus</taxon>
    </lineage>
</organism>
<keyword evidence="2" id="KW-1185">Reference proteome</keyword>
<name>A0ABV0J478_9CYAN</name>
<evidence type="ECO:0000313" key="2">
    <source>
        <dbReference type="Proteomes" id="UP001464891"/>
    </source>
</evidence>
<accession>A0ABV0J478</accession>
<gene>
    <name evidence="1" type="ORF">NC998_05700</name>
</gene>
<dbReference type="EMBL" id="JAMPKM010000002">
    <property type="protein sequence ID" value="MEP0816586.1"/>
    <property type="molecule type" value="Genomic_DNA"/>
</dbReference>